<gene>
    <name evidence="2" type="ORF">NE848_12230</name>
</gene>
<keyword evidence="1" id="KW-0732">Signal</keyword>
<accession>A0ABT0Z336</accession>
<dbReference type="Gene3D" id="2.60.40.10">
    <property type="entry name" value="Immunoglobulins"/>
    <property type="match status" value="1"/>
</dbReference>
<dbReference type="EMBL" id="JAMSCK010000004">
    <property type="protein sequence ID" value="MCM8570151.1"/>
    <property type="molecule type" value="Genomic_DNA"/>
</dbReference>
<dbReference type="InterPro" id="IPR013783">
    <property type="entry name" value="Ig-like_fold"/>
</dbReference>
<name>A0ABT0Z336_9FLAO</name>
<proteinExistence type="predicted"/>
<keyword evidence="3" id="KW-1185">Reference proteome</keyword>
<evidence type="ECO:0000313" key="3">
    <source>
        <dbReference type="Proteomes" id="UP001155077"/>
    </source>
</evidence>
<dbReference type="Proteomes" id="UP001155077">
    <property type="component" value="Unassembled WGS sequence"/>
</dbReference>
<comment type="caution">
    <text evidence="2">The sequence shown here is derived from an EMBL/GenBank/DDBJ whole genome shotgun (WGS) entry which is preliminary data.</text>
</comment>
<sequence length="874" mass="95316">MQVWGQTDGTISGSHTIPVGTTEEYNNLYLDNNNSDLVVNGTLIVHGDLIMSGNKAQFSMGDSAFVLVYGNFEASNLVNVSVSSYLIIQGNFIRNSGSSQGTLDISEGNIYIFGEVDGWPADFTTCPDYDGSTETRTTDNCDFGTEEDLEDNIESFPPEYTEKLNCYNVEDPTDESACIGDSVTFSVNDIVGVNYQWQLKPTSGTDYTDIGTNSSSITLPDVTTSMSGNLYRVVVRNQDTTAAGCKLTVSNPASLTVKTNNEWTGSINSDWNTAENWLCNYIPNLTSDIIIPSGLANYPVLNTGDAGKVKDLILETGASIQIINNTLEIAGNITSSGSVDSASGKIKMSGTAAQSIPSNLFLNNRIEDLEINNANGVTSNAVVELTGSLKVTVGTFYTNNNFTLVSDSIQTGLIDGSGNGEVIGQVKMQRYINPAFGYKYISSPFSNSTVGDFSAYINLSSGFPLIYRYDENRKDSNNNDTSGWEAYTNTASALNIMEGYAVNLGSASTPITIELSGTVNNGDYQKNLINHNGKYTKGFHLVGNPYPSPIDWNSASGWTKNNVDDAVYFFRADVIDQYTGTYSSFVNGISSSDGNSSNIIPSMQGFFVHVSDPSTGIYPSSGTLGMTNEVRVNDFGQQFIKATSTPKELIRISASLNENSARDEMVIYFDQSASVNFEKEKDALKLLNTNYEVPNLYTITPEGKELSINAISSSMIKSSEKVPLGLLVEKEGMMTISLQEIQNLSANLKIYLIDEEKATYVNLNEEDYKFHTGKAEYDSRFYLSFSTAGLPEIEIFQEPFSLMNTGQEIGIKMNLQEKESGLLMICNIAGQLIDVRKVQGKEDINIQGIKSNGVYMVSYISGNRKFSKKVLVKK</sequence>
<evidence type="ECO:0000313" key="2">
    <source>
        <dbReference type="EMBL" id="MCM8570151.1"/>
    </source>
</evidence>
<dbReference type="RefSeq" id="WP_252113971.1">
    <property type="nucleotide sequence ID" value="NZ_JAMSCK010000004.1"/>
</dbReference>
<dbReference type="InterPro" id="IPR026444">
    <property type="entry name" value="Secre_tail"/>
</dbReference>
<protein>
    <submittedName>
        <fullName evidence="2">T9SS type A sorting domain-containing protein</fullName>
    </submittedName>
</protein>
<reference evidence="2" key="1">
    <citation type="submission" date="2022-06" db="EMBL/GenBank/DDBJ databases">
        <title>Gramella sediminis sp. nov., isolated from deep-sea sediment of the Indian Ocean.</title>
        <authorList>
            <person name="Yang L."/>
        </authorList>
    </citation>
    <scope>NUCLEOTIDE SEQUENCE</scope>
    <source>
        <strain evidence="2">HMD3159</strain>
    </source>
</reference>
<organism evidence="2 3">
    <name type="scientific">Gramella jeungdoensis</name>
    <dbReference type="NCBI Taxonomy" id="708091"/>
    <lineage>
        <taxon>Bacteria</taxon>
        <taxon>Pseudomonadati</taxon>
        <taxon>Bacteroidota</taxon>
        <taxon>Flavobacteriia</taxon>
        <taxon>Flavobacteriales</taxon>
        <taxon>Flavobacteriaceae</taxon>
        <taxon>Christiangramia</taxon>
    </lineage>
</organism>
<evidence type="ECO:0000256" key="1">
    <source>
        <dbReference type="ARBA" id="ARBA00022729"/>
    </source>
</evidence>
<dbReference type="NCBIfam" id="TIGR04183">
    <property type="entry name" value="Por_Secre_tail"/>
    <property type="match status" value="1"/>
</dbReference>